<comment type="caution">
    <text evidence="1">The sequence shown here is derived from an EMBL/GenBank/DDBJ whole genome shotgun (WGS) entry which is preliminary data.</text>
</comment>
<dbReference type="AlphaFoldDB" id="K2SGR7"/>
<evidence type="ECO:0000313" key="2">
    <source>
        <dbReference type="Proteomes" id="UP000007129"/>
    </source>
</evidence>
<dbReference type="EMBL" id="AHHD01000286">
    <property type="protein sequence ID" value="EKG16015.1"/>
    <property type="molecule type" value="Genomic_DNA"/>
</dbReference>
<protein>
    <submittedName>
        <fullName evidence="1">Uncharacterized protein</fullName>
    </submittedName>
</protein>
<dbReference type="VEuPathDB" id="FungiDB:MPH_06709"/>
<dbReference type="HOGENOM" id="CLU_631724_0_0_1"/>
<evidence type="ECO:0000313" key="1">
    <source>
        <dbReference type="EMBL" id="EKG16015.1"/>
    </source>
</evidence>
<dbReference type="Proteomes" id="UP000007129">
    <property type="component" value="Unassembled WGS sequence"/>
</dbReference>
<accession>K2SGR7</accession>
<dbReference type="InParanoid" id="K2SGR7"/>
<name>K2SGR7_MACPH</name>
<reference evidence="1 2" key="1">
    <citation type="journal article" date="2012" name="BMC Genomics">
        <title>Tools to kill: Genome of one of the most destructive plant pathogenic fungi Macrophomina phaseolina.</title>
        <authorList>
            <person name="Islam M.S."/>
            <person name="Haque M.S."/>
            <person name="Islam M.M."/>
            <person name="Emdad E.M."/>
            <person name="Halim A."/>
            <person name="Hossen Q.M.M."/>
            <person name="Hossain M.Z."/>
            <person name="Ahmed B."/>
            <person name="Rahim S."/>
            <person name="Rahman M.S."/>
            <person name="Alam M.M."/>
            <person name="Hou S."/>
            <person name="Wan X."/>
            <person name="Saito J.A."/>
            <person name="Alam M."/>
        </authorList>
    </citation>
    <scope>NUCLEOTIDE SEQUENCE [LARGE SCALE GENOMIC DNA]</scope>
    <source>
        <strain evidence="1 2">MS6</strain>
    </source>
</reference>
<sequence length="434" mass="47930">MGSCKLKTGRLLSNFAFTPGLRISSRNRHAMVPEVVSEPASMISDIWSTISLLFMRTPVSGRAPSSIKCCSRSGRLSSCLVERFLTTVSIDCYTSAQLSCVDIVELFTETISAGQSNWRSSPRRRMNLLTSLVGALFNAFLGVGLSESAAEGALSHTSEVCISNEVPCGISRDRLHIQSDVVQIVHQIRDGLSFPTQYALILRDQVLDTVREVCLQIINISDRESWRNETLESSMRLRTAVAFKFSTSAPVKKNTYIPTRGNKKLRTYISPNKPGAKRSLEISAYMATLGRSTVDRICRSAALSATQTCRGPRRTTLPYALCARSTVFQIVPRAKPQRRCEVVYAAYQGPGIWESGESRARRTLKTYWRNARASSRARAAATGCAAMAGRRRRTWDAMSWRRNSGPVSEIDILAGLHDAGSWMIDCSLSAFCDG</sequence>
<proteinExistence type="predicted"/>
<gene>
    <name evidence="1" type="ORF">MPH_06709</name>
</gene>
<organism evidence="1 2">
    <name type="scientific">Macrophomina phaseolina (strain MS6)</name>
    <name type="common">Charcoal rot fungus</name>
    <dbReference type="NCBI Taxonomy" id="1126212"/>
    <lineage>
        <taxon>Eukaryota</taxon>
        <taxon>Fungi</taxon>
        <taxon>Dikarya</taxon>
        <taxon>Ascomycota</taxon>
        <taxon>Pezizomycotina</taxon>
        <taxon>Dothideomycetes</taxon>
        <taxon>Dothideomycetes incertae sedis</taxon>
        <taxon>Botryosphaeriales</taxon>
        <taxon>Botryosphaeriaceae</taxon>
        <taxon>Macrophomina</taxon>
    </lineage>
</organism>